<dbReference type="GO" id="GO:0006096">
    <property type="term" value="P:glycolytic process"/>
    <property type="evidence" value="ECO:0007669"/>
    <property type="project" value="UniProtKB-UniRule"/>
</dbReference>
<feature type="binding site" evidence="9 12">
    <location>
        <position position="310"/>
    </location>
    <ligand>
        <name>Mg(2+)</name>
        <dbReference type="ChEBI" id="CHEBI:18420"/>
    </ligand>
</feature>
<keyword evidence="5 9" id="KW-0964">Secreted</keyword>
<feature type="binding site" evidence="11">
    <location>
        <begin position="389"/>
        <end position="392"/>
    </location>
    <ligand>
        <name>substrate</name>
    </ligand>
</feature>
<dbReference type="Pfam" id="PF00113">
    <property type="entry name" value="Enolase_C"/>
    <property type="match status" value="1"/>
</dbReference>
<feature type="binding site" evidence="11">
    <location>
        <position position="189"/>
    </location>
    <ligand>
        <name>substrate</name>
    </ligand>
</feature>
<keyword evidence="8 9" id="KW-0456">Lyase</keyword>
<feature type="binding site" evidence="9">
    <location>
        <position position="362"/>
    </location>
    <ligand>
        <name>(2R)-2-phosphoglycerate</name>
        <dbReference type="ChEBI" id="CHEBI:58289"/>
    </ligand>
</feature>
<keyword evidence="9" id="KW-0963">Cytoplasm</keyword>
<dbReference type="CDD" id="cd03313">
    <property type="entry name" value="enolase"/>
    <property type="match status" value="1"/>
</dbReference>
<dbReference type="EC" id="4.2.1.11" evidence="3 9"/>
<dbReference type="Proteomes" id="UP000215316">
    <property type="component" value="Unassembled WGS sequence"/>
</dbReference>
<feature type="active site" description="Proton donor" evidence="9 10">
    <location>
        <position position="230"/>
    </location>
</feature>
<evidence type="ECO:0000256" key="8">
    <source>
        <dbReference type="ARBA" id="ARBA00023239"/>
    </source>
</evidence>
<organism evidence="15 16">
    <name type="scientific">Clavibacter tessellarius</name>
    <dbReference type="NCBI Taxonomy" id="31965"/>
    <lineage>
        <taxon>Bacteria</taxon>
        <taxon>Bacillati</taxon>
        <taxon>Actinomycetota</taxon>
        <taxon>Actinomycetes</taxon>
        <taxon>Micrococcales</taxon>
        <taxon>Microbacteriaceae</taxon>
        <taxon>Clavibacter</taxon>
    </lineage>
</organism>
<gene>
    <name evidence="9" type="primary">eno</name>
    <name evidence="15" type="ORF">B5P24_15490</name>
</gene>
<dbReference type="SUPFAM" id="SSF51604">
    <property type="entry name" value="Enolase C-terminal domain-like"/>
    <property type="match status" value="1"/>
</dbReference>
<reference evidence="15" key="1">
    <citation type="submission" date="2017-08" db="EMBL/GenBank/DDBJ databases">
        <title>Genomes of multiple Clavibacter strains from different subspecies.</title>
        <authorList>
            <person name="Yuan X.-K."/>
            <person name="Li X.-S."/>
            <person name="Nie J."/>
            <person name="De Boer S.H."/>
        </authorList>
    </citation>
    <scope>NUCLEOTIDE SEQUENCE [LARGE SCALE GENOMIC DNA]</scope>
    <source>
        <strain evidence="15">ATCC 33566</strain>
    </source>
</reference>
<keyword evidence="7 9" id="KW-0324">Glycolysis</keyword>
<dbReference type="InterPro" id="IPR000941">
    <property type="entry name" value="Enolase"/>
</dbReference>
<evidence type="ECO:0000256" key="4">
    <source>
        <dbReference type="ARBA" id="ARBA00017068"/>
    </source>
</evidence>
<evidence type="ECO:0000259" key="13">
    <source>
        <dbReference type="SMART" id="SM01192"/>
    </source>
</evidence>
<dbReference type="Pfam" id="PF03952">
    <property type="entry name" value="Enolase_N"/>
    <property type="match status" value="1"/>
</dbReference>
<dbReference type="SMART" id="SM01192">
    <property type="entry name" value="Enolase_C"/>
    <property type="match status" value="1"/>
</dbReference>
<evidence type="ECO:0000256" key="11">
    <source>
        <dbReference type="PIRSR" id="PIRSR001400-2"/>
    </source>
</evidence>
<evidence type="ECO:0000256" key="10">
    <source>
        <dbReference type="PIRSR" id="PIRSR001400-1"/>
    </source>
</evidence>
<dbReference type="SFLD" id="SFLDS00001">
    <property type="entry name" value="Enolase"/>
    <property type="match status" value="1"/>
</dbReference>
<dbReference type="SMART" id="SM01193">
    <property type="entry name" value="Enolase_N"/>
    <property type="match status" value="1"/>
</dbReference>
<dbReference type="InterPro" id="IPR020811">
    <property type="entry name" value="Enolase_N"/>
</dbReference>
<dbReference type="InterPro" id="IPR020810">
    <property type="entry name" value="Enolase_C"/>
</dbReference>
<dbReference type="PIRSF" id="PIRSF001400">
    <property type="entry name" value="Enolase"/>
    <property type="match status" value="1"/>
</dbReference>
<dbReference type="InterPro" id="IPR029017">
    <property type="entry name" value="Enolase-like_N"/>
</dbReference>
<comment type="pathway">
    <text evidence="1 9">Carbohydrate degradation; glycolysis; pyruvate from D-glyceraldehyde 3-phosphate: step 4/5.</text>
</comment>
<dbReference type="SFLD" id="SFLDG00178">
    <property type="entry name" value="enolase"/>
    <property type="match status" value="1"/>
</dbReference>
<feature type="binding site" evidence="9">
    <location>
        <position position="413"/>
    </location>
    <ligand>
        <name>(2R)-2-phosphoglycerate</name>
        <dbReference type="ChEBI" id="CHEBI:58289"/>
    </ligand>
</feature>
<dbReference type="SFLD" id="SFLDF00002">
    <property type="entry name" value="enolase"/>
    <property type="match status" value="1"/>
</dbReference>
<evidence type="ECO:0000256" key="5">
    <source>
        <dbReference type="ARBA" id="ARBA00022525"/>
    </source>
</evidence>
<evidence type="ECO:0000256" key="12">
    <source>
        <dbReference type="PIRSR" id="PIRSR001400-3"/>
    </source>
</evidence>
<keyword evidence="16" id="KW-1185">Reference proteome</keyword>
<feature type="active site" description="Proton acceptor" evidence="9 10">
    <location>
        <position position="362"/>
    </location>
</feature>
<feature type="domain" description="Enolase N-terminal" evidence="14">
    <location>
        <begin position="28"/>
        <end position="157"/>
    </location>
</feature>
<sequence>MNEYISNTHHASRHTGEYVTRTLHPVTITDLRASRILDSRGYPTVRVHLTLTDGTTVTGDAPAGASTGAHEAVELRDGGDAYAGRDVSQALLMTAAEVAPLITGRSWVSITELDAALAALDGTAGYSRLGANTVVATSIAMSRAFAAAAGLPLWRWIADVTGSTPRLPVPHFNVLNGGAHAANALDFQEFMIAPVSATSMVDAVRVGSDVYHALSGIVRERFGAVGLGDEGGFAPAITSPEEALDLLVDAIRISGHDAGVNAMAIALDPAANEFALGDGTYRIVDQHLDRDGLVAYYERLVGTYPIRSIEDGFSEDDHAGWKAMNTALGSRLQIVGDDLYVTDPQRIRDGGRDGLSNAALIKPNQIGTVSQTLDAIRTARELGMRSMVSHRSGETTDAFIADLVVGTGTGQIKSGAPARGERVAKYNRLTEIEETAHDLPYGLA</sequence>
<feature type="binding site" evidence="9">
    <location>
        <position position="392"/>
    </location>
    <ligand>
        <name>(2R)-2-phosphoglycerate</name>
        <dbReference type="ChEBI" id="CHEBI:58289"/>
    </ligand>
</feature>
<dbReference type="PANTHER" id="PTHR11902:SF1">
    <property type="entry name" value="ENOLASE"/>
    <property type="match status" value="1"/>
</dbReference>
<comment type="cofactor">
    <cofactor evidence="9">
        <name>Mg(2+)</name>
        <dbReference type="ChEBI" id="CHEBI:18420"/>
    </cofactor>
    <text evidence="9">Binds a second Mg(2+) ion via substrate during catalysis.</text>
</comment>
<evidence type="ECO:0000259" key="14">
    <source>
        <dbReference type="SMART" id="SM01193"/>
    </source>
</evidence>
<dbReference type="GO" id="GO:0000287">
    <property type="term" value="F:magnesium ion binding"/>
    <property type="evidence" value="ECO:0007669"/>
    <property type="project" value="UniProtKB-UniRule"/>
</dbReference>
<feature type="binding site" evidence="11">
    <location>
        <position position="180"/>
    </location>
    <ligand>
        <name>substrate</name>
    </ligand>
</feature>
<evidence type="ECO:0000256" key="9">
    <source>
        <dbReference type="HAMAP-Rule" id="MF_00318"/>
    </source>
</evidence>
<feature type="binding site" evidence="9">
    <location>
        <position position="188"/>
    </location>
    <ligand>
        <name>(2R)-2-phosphoglycerate</name>
        <dbReference type="ChEBI" id="CHEBI:58289"/>
    </ligand>
</feature>
<dbReference type="GO" id="GO:0005576">
    <property type="term" value="C:extracellular region"/>
    <property type="evidence" value="ECO:0007669"/>
    <property type="project" value="UniProtKB-SubCell"/>
</dbReference>
<comment type="catalytic activity">
    <reaction evidence="9">
        <text>(2R)-2-phosphoglycerate = phosphoenolpyruvate + H2O</text>
        <dbReference type="Rhea" id="RHEA:10164"/>
        <dbReference type="ChEBI" id="CHEBI:15377"/>
        <dbReference type="ChEBI" id="CHEBI:58289"/>
        <dbReference type="ChEBI" id="CHEBI:58702"/>
        <dbReference type="EC" id="4.2.1.11"/>
    </reaction>
</comment>
<dbReference type="InterPro" id="IPR036849">
    <property type="entry name" value="Enolase-like_C_sf"/>
</dbReference>
<protein>
    <recommendedName>
        <fullName evidence="4 9">Enolase</fullName>
        <ecNumber evidence="3 9">4.2.1.11</ecNumber>
    </recommendedName>
    <alternativeName>
        <fullName evidence="9">2-phospho-D-glycerate hydro-lyase</fullName>
    </alternativeName>
    <alternativeName>
        <fullName evidence="9">2-phosphoglycerate dehydratase</fullName>
    </alternativeName>
</protein>
<comment type="subcellular location">
    <subcellularLocation>
        <location evidence="9">Cytoplasm</location>
    </subcellularLocation>
    <subcellularLocation>
        <location evidence="9">Secreted</location>
    </subcellularLocation>
    <subcellularLocation>
        <location evidence="9">Cell surface</location>
    </subcellularLocation>
    <text evidence="9">Fractions of enolase are present in both the cytoplasm and on the cell surface.</text>
</comment>
<dbReference type="Gene3D" id="3.30.390.10">
    <property type="entry name" value="Enolase-like, N-terminal domain"/>
    <property type="match status" value="1"/>
</dbReference>
<evidence type="ECO:0000256" key="3">
    <source>
        <dbReference type="ARBA" id="ARBA00012058"/>
    </source>
</evidence>
<dbReference type="OrthoDB" id="9804716at2"/>
<keyword evidence="6 9" id="KW-0460">Magnesium</keyword>
<evidence type="ECO:0000313" key="16">
    <source>
        <dbReference type="Proteomes" id="UP000215316"/>
    </source>
</evidence>
<comment type="function">
    <text evidence="9">Catalyzes the reversible conversion of 2-phosphoglycerate (2-PG) into phosphoenolpyruvate (PEP). It is essential for the degradation of carbohydrates via glycolysis.</text>
</comment>
<feature type="binding site" evidence="11">
    <location>
        <position position="413"/>
    </location>
    <ligand>
        <name>substrate</name>
    </ligand>
</feature>
<dbReference type="GO" id="GO:0009986">
    <property type="term" value="C:cell surface"/>
    <property type="evidence" value="ECO:0007669"/>
    <property type="project" value="UniProtKB-SubCell"/>
</dbReference>
<feature type="binding site" evidence="11">
    <location>
        <position position="337"/>
    </location>
    <ligand>
        <name>substrate</name>
    </ligand>
</feature>
<evidence type="ECO:0000313" key="15">
    <source>
        <dbReference type="EMBL" id="OQJ61419.1"/>
    </source>
</evidence>
<dbReference type="UniPathway" id="UPA00109">
    <property type="reaction ID" value="UER00187"/>
</dbReference>
<accession>A0A225C494</accession>
<dbReference type="PANTHER" id="PTHR11902">
    <property type="entry name" value="ENOLASE"/>
    <property type="match status" value="1"/>
</dbReference>
<feature type="binding site" evidence="9 12">
    <location>
        <position position="268"/>
    </location>
    <ligand>
        <name>Mg(2+)</name>
        <dbReference type="ChEBI" id="CHEBI:18420"/>
    </ligand>
</feature>
<evidence type="ECO:0000256" key="2">
    <source>
        <dbReference type="ARBA" id="ARBA00009604"/>
    </source>
</evidence>
<dbReference type="HAMAP" id="MF_00318">
    <property type="entry name" value="Enolase"/>
    <property type="match status" value="1"/>
</dbReference>
<evidence type="ECO:0000256" key="7">
    <source>
        <dbReference type="ARBA" id="ARBA00023152"/>
    </source>
</evidence>
<comment type="cofactor">
    <cofactor evidence="12">
        <name>Mg(2+)</name>
        <dbReference type="ChEBI" id="CHEBI:18420"/>
    </cofactor>
    <text evidence="12">Mg(2+) is required for catalysis and for stabilizing the dimer.</text>
</comment>
<dbReference type="GO" id="GO:0004634">
    <property type="term" value="F:phosphopyruvate hydratase activity"/>
    <property type="evidence" value="ECO:0007669"/>
    <property type="project" value="UniProtKB-UniRule"/>
</dbReference>
<keyword evidence="9 12" id="KW-0479">Metal-binding</keyword>
<proteinExistence type="inferred from homology"/>
<dbReference type="PRINTS" id="PR00148">
    <property type="entry name" value="ENOLASE"/>
</dbReference>
<feature type="binding site" evidence="9 12">
    <location>
        <position position="337"/>
    </location>
    <ligand>
        <name>Mg(2+)</name>
        <dbReference type="ChEBI" id="CHEBI:18420"/>
    </ligand>
</feature>
<evidence type="ECO:0000256" key="6">
    <source>
        <dbReference type="ARBA" id="ARBA00022842"/>
    </source>
</evidence>
<comment type="caution">
    <text evidence="15">The sequence shown here is derived from an EMBL/GenBank/DDBJ whole genome shotgun (WGS) entry which is preliminary data.</text>
</comment>
<dbReference type="SUPFAM" id="SSF54826">
    <property type="entry name" value="Enolase N-terminal domain-like"/>
    <property type="match status" value="1"/>
</dbReference>
<dbReference type="Gene3D" id="3.20.20.120">
    <property type="entry name" value="Enolase-like C-terminal domain"/>
    <property type="match status" value="1"/>
</dbReference>
<name>A0A225C494_9MICO</name>
<comment type="similarity">
    <text evidence="2 9">Belongs to the enolase family.</text>
</comment>
<feature type="binding site" evidence="9">
    <location>
        <position position="391"/>
    </location>
    <ligand>
        <name>(2R)-2-phosphoglycerate</name>
        <dbReference type="ChEBI" id="CHEBI:58289"/>
    </ligand>
</feature>
<feature type="binding site" evidence="11">
    <location>
        <position position="310"/>
    </location>
    <ligand>
        <name>substrate</name>
    </ligand>
</feature>
<dbReference type="EMBL" id="MZMQ01000002">
    <property type="protein sequence ID" value="OQJ61419.1"/>
    <property type="molecule type" value="Genomic_DNA"/>
</dbReference>
<dbReference type="GO" id="GO:0000015">
    <property type="term" value="C:phosphopyruvate hydratase complex"/>
    <property type="evidence" value="ECO:0007669"/>
    <property type="project" value="InterPro"/>
</dbReference>
<dbReference type="NCBIfam" id="TIGR01060">
    <property type="entry name" value="eno"/>
    <property type="match status" value="1"/>
</dbReference>
<evidence type="ECO:0000256" key="1">
    <source>
        <dbReference type="ARBA" id="ARBA00005031"/>
    </source>
</evidence>
<dbReference type="RefSeq" id="WP_094131551.1">
    <property type="nucleotide sequence ID" value="NZ_CP040788.1"/>
</dbReference>
<feature type="domain" description="Enolase C-terminal TIM barrel" evidence="13">
    <location>
        <begin position="164"/>
        <end position="442"/>
    </location>
</feature>
<dbReference type="AlphaFoldDB" id="A0A225C494"/>